<gene>
    <name evidence="1" type="ORF">SAMN05660349_02575</name>
</gene>
<name>A0A1T5DPV7_9BACT</name>
<protein>
    <submittedName>
        <fullName evidence="1">Putative inner membrane protein</fullName>
    </submittedName>
</protein>
<dbReference type="EMBL" id="FUYQ01000020">
    <property type="protein sequence ID" value="SKB73788.1"/>
    <property type="molecule type" value="Genomic_DNA"/>
</dbReference>
<dbReference type="InterPro" id="IPR023137">
    <property type="entry name" value="BrxA_sf"/>
</dbReference>
<keyword evidence="2" id="KW-1185">Reference proteome</keyword>
<proteinExistence type="predicted"/>
<evidence type="ECO:0000313" key="2">
    <source>
        <dbReference type="Proteomes" id="UP000190852"/>
    </source>
</evidence>
<reference evidence="2" key="1">
    <citation type="submission" date="2017-02" db="EMBL/GenBank/DDBJ databases">
        <authorList>
            <person name="Varghese N."/>
            <person name="Submissions S."/>
        </authorList>
    </citation>
    <scope>NUCLEOTIDE SEQUENCE [LARGE SCALE GENOMIC DNA]</scope>
    <source>
        <strain evidence="2">DSM 24967</strain>
    </source>
</reference>
<organism evidence="1 2">
    <name type="scientific">Parabacteroides chartae</name>
    <dbReference type="NCBI Taxonomy" id="1037355"/>
    <lineage>
        <taxon>Bacteria</taxon>
        <taxon>Pseudomonadati</taxon>
        <taxon>Bacteroidota</taxon>
        <taxon>Bacteroidia</taxon>
        <taxon>Bacteroidales</taxon>
        <taxon>Tannerellaceae</taxon>
        <taxon>Parabacteroides</taxon>
    </lineage>
</organism>
<dbReference type="AlphaFoldDB" id="A0A1T5DPV7"/>
<dbReference type="RefSeq" id="WP_079684003.1">
    <property type="nucleotide sequence ID" value="NZ_FUYQ01000020.1"/>
</dbReference>
<accession>A0A1T5DPV7</accession>
<evidence type="ECO:0000313" key="1">
    <source>
        <dbReference type="EMBL" id="SKB73788.1"/>
    </source>
</evidence>
<sequence length="213" mass="24785">MEHSPKHYNFSFTAGAALLQETVTIAQTLLETNFDWDKTKQIINNNNLLQKDKRQTSIRQFTLVKFRLEQLSEQQVKILCSESMPDKKILVILSIIKSHPLVFDFIAETIRSKYFAFDYKLTYADYNAFINEKLMEHLELNTITDTTAKKVRQMVFKILEQTELIDSVKSGTIKKPYVSPQLEQVIVKDNPFLLAALLYNNEEIKLATERHHA</sequence>
<dbReference type="InterPro" id="IPR014948">
    <property type="entry name" value="BrxA"/>
</dbReference>
<dbReference type="Pfam" id="PF08849">
    <property type="entry name" value="BrxA"/>
    <property type="match status" value="1"/>
</dbReference>
<dbReference type="Proteomes" id="UP000190852">
    <property type="component" value="Unassembled WGS sequence"/>
</dbReference>
<dbReference type="Gene3D" id="1.10.3540.10">
    <property type="entry name" value="uncharacterized protein from magnetospirillum magneticum domain"/>
    <property type="match status" value="1"/>
</dbReference>